<dbReference type="SUPFAM" id="SSF50685">
    <property type="entry name" value="Barwin-like endoglucanases"/>
    <property type="match status" value="1"/>
</dbReference>
<organism evidence="3 4">
    <name type="scientific">Dimargaris cristalligena</name>
    <dbReference type="NCBI Taxonomy" id="215637"/>
    <lineage>
        <taxon>Eukaryota</taxon>
        <taxon>Fungi</taxon>
        <taxon>Fungi incertae sedis</taxon>
        <taxon>Zoopagomycota</taxon>
        <taxon>Kickxellomycotina</taxon>
        <taxon>Dimargaritomycetes</taxon>
        <taxon>Dimargaritales</taxon>
        <taxon>Dimargaritaceae</taxon>
        <taxon>Dimargaris</taxon>
    </lineage>
</organism>
<evidence type="ECO:0000256" key="1">
    <source>
        <dbReference type="ARBA" id="ARBA00022729"/>
    </source>
</evidence>
<dbReference type="InterPro" id="IPR051477">
    <property type="entry name" value="Expansin_CellWall"/>
</dbReference>
<dbReference type="InterPro" id="IPR036908">
    <property type="entry name" value="RlpA-like_sf"/>
</dbReference>
<accession>A0A4Q0A045</accession>
<feature type="non-terminal residue" evidence="3">
    <location>
        <position position="1"/>
    </location>
</feature>
<evidence type="ECO:0000259" key="2">
    <source>
        <dbReference type="Pfam" id="PF03330"/>
    </source>
</evidence>
<dbReference type="Pfam" id="PF03330">
    <property type="entry name" value="DPBB_1"/>
    <property type="match status" value="1"/>
</dbReference>
<dbReference type="CDD" id="cd22191">
    <property type="entry name" value="DPBB_RlpA_EXP_N-like"/>
    <property type="match status" value="1"/>
</dbReference>
<dbReference type="EMBL" id="ML002299">
    <property type="protein sequence ID" value="RKP39088.1"/>
    <property type="molecule type" value="Genomic_DNA"/>
</dbReference>
<dbReference type="InterPro" id="IPR009009">
    <property type="entry name" value="RlpA-like_DPBB"/>
</dbReference>
<evidence type="ECO:0000313" key="4">
    <source>
        <dbReference type="Proteomes" id="UP000268162"/>
    </source>
</evidence>
<gene>
    <name evidence="3" type="ORF">BJ085DRAFT_11654</name>
</gene>
<sequence>YTGDGTYYSPSVGTGSCGWDNSDSEKVVALNAPQFGNPANPNASPYCGKKVKITGPNGSTEAKIVDKCPVCKSGDLDMSPAAFDEVGDQDAGRIPITWSF</sequence>
<proteinExistence type="predicted"/>
<reference evidence="4" key="1">
    <citation type="journal article" date="2018" name="Nat. Microbiol.">
        <title>Leveraging single-cell genomics to expand the fungal tree of life.</title>
        <authorList>
            <person name="Ahrendt S.R."/>
            <person name="Quandt C.A."/>
            <person name="Ciobanu D."/>
            <person name="Clum A."/>
            <person name="Salamov A."/>
            <person name="Andreopoulos B."/>
            <person name="Cheng J.F."/>
            <person name="Woyke T."/>
            <person name="Pelin A."/>
            <person name="Henrissat B."/>
            <person name="Reynolds N.K."/>
            <person name="Benny G.L."/>
            <person name="Smith M.E."/>
            <person name="James T.Y."/>
            <person name="Grigoriev I.V."/>
        </authorList>
    </citation>
    <scope>NUCLEOTIDE SEQUENCE [LARGE SCALE GENOMIC DNA]</scope>
    <source>
        <strain evidence="4">RSA 468</strain>
    </source>
</reference>
<keyword evidence="1" id="KW-0732">Signal</keyword>
<name>A0A4Q0A045_9FUNG</name>
<protein>
    <submittedName>
        <fullName evidence="3">RlpA-like double-psi beta-barrel-protein domain-containing protein-containing protein</fullName>
    </submittedName>
</protein>
<dbReference type="PANTHER" id="PTHR31836">
    <property type="match status" value="1"/>
</dbReference>
<dbReference type="AlphaFoldDB" id="A0A4Q0A045"/>
<keyword evidence="4" id="KW-1185">Reference proteome</keyword>
<feature type="non-terminal residue" evidence="3">
    <location>
        <position position="100"/>
    </location>
</feature>
<feature type="domain" description="RlpA-like protein double-psi beta-barrel" evidence="2">
    <location>
        <begin position="46"/>
        <end position="97"/>
    </location>
</feature>
<dbReference type="Proteomes" id="UP000268162">
    <property type="component" value="Unassembled WGS sequence"/>
</dbReference>
<evidence type="ECO:0000313" key="3">
    <source>
        <dbReference type="EMBL" id="RKP39088.1"/>
    </source>
</evidence>
<dbReference type="STRING" id="215637.A0A4Q0A045"/>
<dbReference type="Gene3D" id="2.40.40.10">
    <property type="entry name" value="RlpA-like domain"/>
    <property type="match status" value="1"/>
</dbReference>
<dbReference type="PANTHER" id="PTHR31836:SF21">
    <property type="entry name" value="EXPANSIN-LIKE PROTEIN 7"/>
    <property type="match status" value="1"/>
</dbReference>